<evidence type="ECO:0000256" key="1">
    <source>
        <dbReference type="ARBA" id="ARBA00022737"/>
    </source>
</evidence>
<comment type="caution">
    <text evidence="6">The sequence shown here is derived from an EMBL/GenBank/DDBJ whole genome shotgun (WGS) entry which is preliminary data.</text>
</comment>
<feature type="repeat" description="TPR" evidence="3">
    <location>
        <begin position="204"/>
        <end position="237"/>
    </location>
</feature>
<feature type="transmembrane region" description="Helical" evidence="4">
    <location>
        <begin position="406"/>
        <end position="424"/>
    </location>
</feature>
<keyword evidence="7" id="KW-1185">Reference proteome</keyword>
<keyword evidence="1" id="KW-0677">Repeat</keyword>
<feature type="repeat" description="TPR" evidence="3">
    <location>
        <begin position="244"/>
        <end position="277"/>
    </location>
</feature>
<dbReference type="PROSITE" id="PS50005">
    <property type="entry name" value="TPR"/>
    <property type="match status" value="3"/>
</dbReference>
<evidence type="ECO:0000256" key="2">
    <source>
        <dbReference type="ARBA" id="ARBA00022803"/>
    </source>
</evidence>
<feature type="repeat" description="TPR" evidence="3">
    <location>
        <begin position="126"/>
        <end position="159"/>
    </location>
</feature>
<keyword evidence="2 3" id="KW-0802">TPR repeat</keyword>
<dbReference type="eggNOG" id="COG0457">
    <property type="taxonomic scope" value="Bacteria"/>
</dbReference>
<dbReference type="InterPro" id="IPR011990">
    <property type="entry name" value="TPR-like_helical_dom_sf"/>
</dbReference>
<dbReference type="PROSITE" id="PS50293">
    <property type="entry name" value="TPR_REGION"/>
    <property type="match status" value="1"/>
</dbReference>
<accession>L8JXU4</accession>
<dbReference type="PANTHER" id="PTHR45641">
    <property type="entry name" value="TETRATRICOPEPTIDE REPEAT PROTEIN (AFU_ORTHOLOGUE AFUA_6G03870)"/>
    <property type="match status" value="1"/>
</dbReference>
<organism evidence="6 7">
    <name type="scientific">Fulvivirga imtechensis AK7</name>
    <dbReference type="NCBI Taxonomy" id="1237149"/>
    <lineage>
        <taxon>Bacteria</taxon>
        <taxon>Pseudomonadati</taxon>
        <taxon>Bacteroidota</taxon>
        <taxon>Cytophagia</taxon>
        <taxon>Cytophagales</taxon>
        <taxon>Fulvivirgaceae</taxon>
        <taxon>Fulvivirga</taxon>
    </lineage>
</organism>
<keyword evidence="4" id="KW-1133">Transmembrane helix</keyword>
<name>L8JXU4_9BACT</name>
<evidence type="ECO:0000313" key="6">
    <source>
        <dbReference type="EMBL" id="ELR72998.1"/>
    </source>
</evidence>
<dbReference type="EMBL" id="AMZN01000012">
    <property type="protein sequence ID" value="ELR72998.1"/>
    <property type="molecule type" value="Genomic_DNA"/>
</dbReference>
<dbReference type="Gene3D" id="1.25.40.10">
    <property type="entry name" value="Tetratricopeptide repeat domain"/>
    <property type="match status" value="2"/>
</dbReference>
<feature type="signal peptide" evidence="5">
    <location>
        <begin position="1"/>
        <end position="28"/>
    </location>
</feature>
<keyword evidence="4" id="KW-0812">Transmembrane</keyword>
<dbReference type="STRING" id="1237149.C900_00500"/>
<evidence type="ECO:0000256" key="4">
    <source>
        <dbReference type="SAM" id="Phobius"/>
    </source>
</evidence>
<evidence type="ECO:0000256" key="5">
    <source>
        <dbReference type="SAM" id="SignalP"/>
    </source>
</evidence>
<reference evidence="6 7" key="1">
    <citation type="submission" date="2012-12" db="EMBL/GenBank/DDBJ databases">
        <title>Genome assembly of Fulvivirga imtechensis AK7.</title>
        <authorList>
            <person name="Nupur N."/>
            <person name="Khatri I."/>
            <person name="Kumar R."/>
            <person name="Subramanian S."/>
            <person name="Pinnaka A."/>
        </authorList>
    </citation>
    <scope>NUCLEOTIDE SEQUENCE [LARGE SCALE GENOMIC DNA]</scope>
    <source>
        <strain evidence="6 7">AK7</strain>
    </source>
</reference>
<evidence type="ECO:0000256" key="3">
    <source>
        <dbReference type="PROSITE-ProRule" id="PRU00339"/>
    </source>
</evidence>
<sequence>MLTETSKYSKKMKFLISFALLLSFAAKASDIDSLKLLAESSREEVRLEALYQLSKRLYPTDPGLAYDYALQQKQLASRVGNQLWLGKAYGILAYIDTKEGALDKAVSNYVNAIEIFKALKKYLHLADNYYNLGDIFLLAEDYNNAQKYFEKAYELFSNEGDETYFSWINLNIGRCLAAKGKHSEAIEKYNKAILQANGDSYILNLVYNRMGISYYEEGKYDLARDNYLKSISIDNLTDKKRKEIIAFNNIGESYLAEEKFDKAADLFNHSLDLVQQVRDPDFKLRGITLLNFGQLHFERSEYSKASEYLRSIALDTKSDIINRDLLKALKLLNKIHNIEAEKNQYPDGKEMLLYENLYNEQLTLIDELNHKLMSLNNQYMLQVNYEVPLLKGQVEELVAALKESRVYMAIAILVAILIAIPLFIHLRRAYLVRKVLAG</sequence>
<dbReference type="Proteomes" id="UP000011135">
    <property type="component" value="Unassembled WGS sequence"/>
</dbReference>
<dbReference type="Pfam" id="PF13424">
    <property type="entry name" value="TPR_12"/>
    <property type="match status" value="3"/>
</dbReference>
<dbReference type="PANTHER" id="PTHR45641:SF19">
    <property type="entry name" value="NEPHROCYSTIN-3"/>
    <property type="match status" value="1"/>
</dbReference>
<evidence type="ECO:0000313" key="7">
    <source>
        <dbReference type="Proteomes" id="UP000011135"/>
    </source>
</evidence>
<dbReference type="AlphaFoldDB" id="L8JXU4"/>
<dbReference type="SUPFAM" id="SSF48452">
    <property type="entry name" value="TPR-like"/>
    <property type="match status" value="2"/>
</dbReference>
<keyword evidence="5" id="KW-0732">Signal</keyword>
<dbReference type="SMART" id="SM00028">
    <property type="entry name" value="TPR"/>
    <property type="match status" value="6"/>
</dbReference>
<gene>
    <name evidence="6" type="ORF">C900_00500</name>
</gene>
<protein>
    <submittedName>
        <fullName evidence="6">Tetratricopeptide TPR_2 repeat protein</fullName>
    </submittedName>
</protein>
<proteinExistence type="predicted"/>
<keyword evidence="4" id="KW-0472">Membrane</keyword>
<feature type="chain" id="PRO_5003993539" evidence="5">
    <location>
        <begin position="29"/>
        <end position="438"/>
    </location>
</feature>
<dbReference type="InterPro" id="IPR019734">
    <property type="entry name" value="TPR_rpt"/>
</dbReference>